<keyword evidence="2" id="KW-1185">Reference proteome</keyword>
<reference evidence="1" key="1">
    <citation type="submission" date="2022-07" db="EMBL/GenBank/DDBJ databases">
        <title>Phylogenomic reconstructions and comparative analyses of Kickxellomycotina fungi.</title>
        <authorList>
            <person name="Reynolds N.K."/>
            <person name="Stajich J.E."/>
            <person name="Barry K."/>
            <person name="Grigoriev I.V."/>
            <person name="Crous P."/>
            <person name="Smith M.E."/>
        </authorList>
    </citation>
    <scope>NUCLEOTIDE SEQUENCE</scope>
    <source>
        <strain evidence="1">CBS 109366</strain>
    </source>
</reference>
<dbReference type="Proteomes" id="UP001140234">
    <property type="component" value="Unassembled WGS sequence"/>
</dbReference>
<evidence type="ECO:0000313" key="1">
    <source>
        <dbReference type="EMBL" id="KAJ2770518.1"/>
    </source>
</evidence>
<accession>A0ACC1JZR6</accession>
<gene>
    <name evidence="1" type="ORF">IWQ57_002628</name>
</gene>
<dbReference type="EMBL" id="JANBUJ010000714">
    <property type="protein sequence ID" value="KAJ2770518.1"/>
    <property type="molecule type" value="Genomic_DNA"/>
</dbReference>
<organism evidence="1 2">
    <name type="scientific">Coemansia nantahalensis</name>
    <dbReference type="NCBI Taxonomy" id="2789366"/>
    <lineage>
        <taxon>Eukaryota</taxon>
        <taxon>Fungi</taxon>
        <taxon>Fungi incertae sedis</taxon>
        <taxon>Zoopagomycota</taxon>
        <taxon>Kickxellomycotina</taxon>
        <taxon>Kickxellomycetes</taxon>
        <taxon>Kickxellales</taxon>
        <taxon>Kickxellaceae</taxon>
        <taxon>Coemansia</taxon>
    </lineage>
</organism>
<name>A0ACC1JZR6_9FUNG</name>
<proteinExistence type="predicted"/>
<sequence>MLDMPVPYAETPGATPGVTPSAHLLGYPAAPPVAHLPPFPYPPTHAVAHVRQVSDGEIVLSDGELPPQDAGDDLSDGEIVEVGAWPHARPAAPPGPAYPASDGSDVIGIVKERVGDILGLKDPKLLQSARLRALMLLLKCIKLDDPDAIYAHIKDTQLAVASELNVLAHEFRLDMIADACMNAVLTTRTVTTGPAVSAAPADVDMLSASSADRPSDTMTPGALPSPTPADDTAATYTDPATAADPTTEADESSEASAPETDMDTSSDRSYIADTPELAPVADLARHDSPCVSRLRMPSAEPHFSRSQAPSPPNAHSLGVRPALRACDSPASGAVSGIGTPRHLAAVFGSSSAVCSSERGRLVVFVDESSSDSGSESGSDSDDGTGTLATPVGESSDGQLLQAKMDLREKEAAIARLKLQISQKQTRALLRKRLQQSLLQRAGTLSGTPVSAANGAASVPSTPPVAESSDGDVHSAQSAPPTVATESSDSATPPAVTAEPTEESRPERAASDSSPDPSCPAETKLGVQLQSLTLAMDDSYLAALGVVAEGARSAHTAVAMWQLDQALQAKRDALRLAARGSTGEPPIQLGHLVIQIAKRQRRQTNKRAAAQERLRLLQAEMALAQAELVAAEYAIQADHECSSMIDAGRPAAERQGSAAAQAEALARD</sequence>
<protein>
    <submittedName>
        <fullName evidence="1">Uncharacterized protein</fullName>
    </submittedName>
</protein>
<comment type="caution">
    <text evidence="1">The sequence shown here is derived from an EMBL/GenBank/DDBJ whole genome shotgun (WGS) entry which is preliminary data.</text>
</comment>
<feature type="non-terminal residue" evidence="1">
    <location>
        <position position="667"/>
    </location>
</feature>
<evidence type="ECO:0000313" key="2">
    <source>
        <dbReference type="Proteomes" id="UP001140234"/>
    </source>
</evidence>